<accession>A0A5S4GBK3</accession>
<dbReference type="EMBL" id="VCKZ01000343">
    <property type="protein sequence ID" value="TMR30397.1"/>
    <property type="molecule type" value="Genomic_DNA"/>
</dbReference>
<reference evidence="2 3" key="1">
    <citation type="submission" date="2019-05" db="EMBL/GenBank/DDBJ databases">
        <title>Draft genome sequence of Actinomadura geliboluensis A8036.</title>
        <authorList>
            <person name="Saricaoglu S."/>
            <person name="Isik K."/>
        </authorList>
    </citation>
    <scope>NUCLEOTIDE SEQUENCE [LARGE SCALE GENOMIC DNA]</scope>
    <source>
        <strain evidence="2 3">A8036</strain>
    </source>
</reference>
<feature type="region of interest" description="Disordered" evidence="1">
    <location>
        <begin position="1"/>
        <end position="26"/>
    </location>
</feature>
<gene>
    <name evidence="2" type="ORF">ETD96_33780</name>
</gene>
<evidence type="ECO:0000313" key="3">
    <source>
        <dbReference type="Proteomes" id="UP000305238"/>
    </source>
</evidence>
<protein>
    <submittedName>
        <fullName evidence="2">Uncharacterized protein</fullName>
    </submittedName>
</protein>
<keyword evidence="3" id="KW-1185">Reference proteome</keyword>
<feature type="compositionally biased region" description="Pro residues" evidence="1">
    <location>
        <begin position="1"/>
        <end position="10"/>
    </location>
</feature>
<dbReference type="AlphaFoldDB" id="A0A5S4GBK3"/>
<proteinExistence type="predicted"/>
<dbReference type="RefSeq" id="WP_138640552.1">
    <property type="nucleotide sequence ID" value="NZ_JASWDG010000172.1"/>
</dbReference>
<evidence type="ECO:0000313" key="2">
    <source>
        <dbReference type="EMBL" id="TMR30397.1"/>
    </source>
</evidence>
<organism evidence="2 3">
    <name type="scientific">Actinomadura geliboluensis</name>
    <dbReference type="NCBI Taxonomy" id="882440"/>
    <lineage>
        <taxon>Bacteria</taxon>
        <taxon>Bacillati</taxon>
        <taxon>Actinomycetota</taxon>
        <taxon>Actinomycetes</taxon>
        <taxon>Streptosporangiales</taxon>
        <taxon>Thermomonosporaceae</taxon>
        <taxon>Actinomadura</taxon>
    </lineage>
</organism>
<feature type="region of interest" description="Disordered" evidence="1">
    <location>
        <begin position="140"/>
        <end position="163"/>
    </location>
</feature>
<dbReference type="Proteomes" id="UP000305238">
    <property type="component" value="Unassembled WGS sequence"/>
</dbReference>
<comment type="caution">
    <text evidence="2">The sequence shown here is derived from an EMBL/GenBank/DDBJ whole genome shotgun (WGS) entry which is preliminary data.</text>
</comment>
<dbReference type="OrthoDB" id="4563658at2"/>
<sequence>MSDLPPPWDPGAPAGVPGAPPAFPDVPEPPAAAPSYAHWTREPVIYYWVRLRGRVIGCLWGSTGRRAAGFLLAPDVSEAEMFAADRWEDRLAEAYAADVPAAEAVRRWKGAAEDPVAGAIAADEPERQAPDLRALHQIVAPGHPAPEGPSVQDGRFEDGTPADRSQGFGPLFSVLPPTYPELTAAPVRYLPVTLDGTVVGFVWASVDGRAAGYLRREPAGTAGEVAAGLWKLRLSDAHREGVPSLEALRRCALAPADRLSGVIGQDAPVRELPGLDALRELARR</sequence>
<name>A0A5S4GBK3_9ACTN</name>
<evidence type="ECO:0000256" key="1">
    <source>
        <dbReference type="SAM" id="MobiDB-lite"/>
    </source>
</evidence>